<dbReference type="InterPro" id="IPR003399">
    <property type="entry name" value="Mce/MlaD"/>
</dbReference>
<feature type="domain" description="Mammalian cell entry C-terminal" evidence="2">
    <location>
        <begin position="125"/>
        <end position="297"/>
    </location>
</feature>
<dbReference type="Proteomes" id="UP001229081">
    <property type="component" value="Unassembled WGS sequence"/>
</dbReference>
<proteinExistence type="predicted"/>
<gene>
    <name evidence="3" type="ORF">QXL92_04145</name>
</gene>
<dbReference type="InterPro" id="IPR005693">
    <property type="entry name" value="Mce"/>
</dbReference>
<dbReference type="InterPro" id="IPR052336">
    <property type="entry name" value="MlaD_Phospholipid_Transporter"/>
</dbReference>
<dbReference type="EMBL" id="JAUFSA010000001">
    <property type="protein sequence ID" value="MDP7733943.1"/>
    <property type="molecule type" value="Genomic_DNA"/>
</dbReference>
<dbReference type="Pfam" id="PF02470">
    <property type="entry name" value="MlaD"/>
    <property type="match status" value="1"/>
</dbReference>
<feature type="domain" description="Mce/MlaD" evidence="1">
    <location>
        <begin position="42"/>
        <end position="117"/>
    </location>
</feature>
<evidence type="ECO:0000259" key="1">
    <source>
        <dbReference type="Pfam" id="PF02470"/>
    </source>
</evidence>
<evidence type="ECO:0000259" key="2">
    <source>
        <dbReference type="Pfam" id="PF11887"/>
    </source>
</evidence>
<evidence type="ECO:0000313" key="4">
    <source>
        <dbReference type="Proteomes" id="UP001229081"/>
    </source>
</evidence>
<dbReference type="Pfam" id="PF11887">
    <property type="entry name" value="Mce4_CUP1"/>
    <property type="match status" value="1"/>
</dbReference>
<organism evidence="3 4">
    <name type="scientific">Mycobacterium paragordonae</name>
    <dbReference type="NCBI Taxonomy" id="1389713"/>
    <lineage>
        <taxon>Bacteria</taxon>
        <taxon>Bacillati</taxon>
        <taxon>Actinomycetota</taxon>
        <taxon>Actinomycetes</taxon>
        <taxon>Mycobacteriales</taxon>
        <taxon>Mycobacteriaceae</taxon>
        <taxon>Mycobacterium</taxon>
    </lineage>
</organism>
<dbReference type="InterPro" id="IPR024516">
    <property type="entry name" value="Mce_C"/>
</dbReference>
<dbReference type="RefSeq" id="WP_306254732.1">
    <property type="nucleotide sequence ID" value="NZ_JAUFSA010000001.1"/>
</dbReference>
<evidence type="ECO:0000313" key="3">
    <source>
        <dbReference type="EMBL" id="MDP7733943.1"/>
    </source>
</evidence>
<reference evidence="3" key="1">
    <citation type="submission" date="2023-06" db="EMBL/GenBank/DDBJ databases">
        <title>Identification of two novel mycobacterium reveal diversities and complexities of Mycobacterium gordonae clade.</title>
        <authorList>
            <person name="Matsumoto Y."/>
            <person name="Nakamura S."/>
            <person name="Motooka D."/>
            <person name="Fukushima K."/>
        </authorList>
    </citation>
    <scope>NUCLEOTIDE SEQUENCE</scope>
    <source>
        <strain evidence="3">TY812</strain>
    </source>
</reference>
<dbReference type="PANTHER" id="PTHR33371">
    <property type="entry name" value="INTERMEMBRANE PHOSPHOLIPID TRANSPORT SYSTEM BINDING PROTEIN MLAD-RELATED"/>
    <property type="match status" value="1"/>
</dbReference>
<dbReference type="GO" id="GO:0005576">
    <property type="term" value="C:extracellular region"/>
    <property type="evidence" value="ECO:0007669"/>
    <property type="project" value="TreeGrafter"/>
</dbReference>
<dbReference type="NCBIfam" id="TIGR00996">
    <property type="entry name" value="Mtu_fam_mce"/>
    <property type="match status" value="1"/>
</dbReference>
<name>A0AAJ1S5G3_9MYCO</name>
<dbReference type="AlphaFoldDB" id="A0AAJ1S5G3"/>
<protein>
    <submittedName>
        <fullName evidence="3">MCE family protein</fullName>
    </submittedName>
</protein>
<comment type="caution">
    <text evidence="3">The sequence shown here is derived from an EMBL/GenBank/DDBJ whole genome shotgun (WGS) entry which is preliminary data.</text>
</comment>
<dbReference type="PANTHER" id="PTHR33371:SF15">
    <property type="entry name" value="LIPOPROTEIN LPRN"/>
    <property type="match status" value="1"/>
</dbReference>
<sequence>MRRLIIAVLTVACLGVLPGCGSDWHGLNSLTLPGTSGGGPDSYTIQAELPDVVNIQENTRVRVDDVNIGNVTKIEVQDWHALVTMRINGDVRLPANATAKIGQTSLLGSMHIELAPPKDQPPVGQLKNGSVIPLSHASMYPTTEQTLASVSVLLNGGGLAQLQEITQSVAKAFAGRENDMRSLLQQLDVFIAGTNKQTDDIIAASENLNALVGQFAAKDPAVDRALTTVPKALAVLAKERGQIADAIDQLGKFSAIAADTLRQSKESLVNNLRQIEPVLRRLADAGPALTKGLEGLTTYPWPTSTVTNWFRGDYANLTMIVDLTLSRIDTGIFTGSRWEGNLTQLEMQWGRTIGMQPSPVTGGNPLTFPYHDGGY</sequence>
<accession>A0AAJ1S5G3</accession>